<dbReference type="Pfam" id="PF03358">
    <property type="entry name" value="FMN_red"/>
    <property type="match status" value="1"/>
</dbReference>
<evidence type="ECO:0000313" key="2">
    <source>
        <dbReference type="EMBL" id="PFG29066.1"/>
    </source>
</evidence>
<comment type="caution">
    <text evidence="2">The sequence shown here is derived from an EMBL/GenBank/DDBJ whole genome shotgun (WGS) entry which is preliminary data.</text>
</comment>
<organism evidence="2 3">
    <name type="scientific">Corynebacterium renale</name>
    <dbReference type="NCBI Taxonomy" id="1724"/>
    <lineage>
        <taxon>Bacteria</taxon>
        <taxon>Bacillati</taxon>
        <taxon>Actinomycetota</taxon>
        <taxon>Actinomycetes</taxon>
        <taxon>Mycobacteriales</taxon>
        <taxon>Corynebacteriaceae</taxon>
        <taxon>Corynebacterium</taxon>
    </lineage>
</organism>
<dbReference type="STRING" id="1724.GCA_001044175_01923"/>
<proteinExistence type="predicted"/>
<evidence type="ECO:0000259" key="1">
    <source>
        <dbReference type="Pfam" id="PF03358"/>
    </source>
</evidence>
<gene>
    <name evidence="2" type="ORF">ATK06_2200</name>
</gene>
<dbReference type="EMBL" id="PDJF01000001">
    <property type="protein sequence ID" value="PFG29066.1"/>
    <property type="molecule type" value="Genomic_DNA"/>
</dbReference>
<dbReference type="GO" id="GO:0016491">
    <property type="term" value="F:oxidoreductase activity"/>
    <property type="evidence" value="ECO:0007669"/>
    <property type="project" value="InterPro"/>
</dbReference>
<protein>
    <submittedName>
        <fullName evidence="2">NAD(P)H-dependent FMN reductase</fullName>
    </submittedName>
</protein>
<dbReference type="InterPro" id="IPR029039">
    <property type="entry name" value="Flavoprotein-like_sf"/>
</dbReference>
<dbReference type="PANTHER" id="PTHR30543:SF21">
    <property type="entry name" value="NAD(P)H-DEPENDENT FMN REDUCTASE LOT6"/>
    <property type="match status" value="1"/>
</dbReference>
<accession>A0A2A9DRS8</accession>
<evidence type="ECO:0000313" key="3">
    <source>
        <dbReference type="Proteomes" id="UP000221653"/>
    </source>
</evidence>
<dbReference type="OrthoDB" id="9812295at2"/>
<sequence length="181" mass="19819">MKIGVILGSIREGRAGAAVAQWVMDGAAGREADYELLDLKEFNVPLLESPVIPGAANKQYDNAQVQAWSDAVDACDAYVFITPEYNHSVPGAFKNAFDSLGGEWAGKPVAFVGYGASNGLRAVEHWRTIVANFQMFALRNQIELNLFTEFGEEGLTPNDRRGEELENVLGELERAVTQLQK</sequence>
<dbReference type="SUPFAM" id="SSF52218">
    <property type="entry name" value="Flavoproteins"/>
    <property type="match status" value="1"/>
</dbReference>
<reference evidence="2 3" key="1">
    <citation type="submission" date="2017-10" db="EMBL/GenBank/DDBJ databases">
        <title>Sequencing the genomes of 1000 actinobacteria strains.</title>
        <authorList>
            <person name="Klenk H.-P."/>
        </authorList>
    </citation>
    <scope>NUCLEOTIDE SEQUENCE [LARGE SCALE GENOMIC DNA]</scope>
    <source>
        <strain evidence="2 3">DSM 20688</strain>
    </source>
</reference>
<name>A0A2A9DRS8_9CORY</name>
<dbReference type="GO" id="GO:0005829">
    <property type="term" value="C:cytosol"/>
    <property type="evidence" value="ECO:0007669"/>
    <property type="project" value="TreeGrafter"/>
</dbReference>
<dbReference type="Proteomes" id="UP000221653">
    <property type="component" value="Unassembled WGS sequence"/>
</dbReference>
<feature type="domain" description="NADPH-dependent FMN reductase-like" evidence="1">
    <location>
        <begin position="1"/>
        <end position="142"/>
    </location>
</feature>
<keyword evidence="3" id="KW-1185">Reference proteome</keyword>
<dbReference type="RefSeq" id="WP_048380373.1">
    <property type="nucleotide sequence ID" value="NZ_LDYE01000007.1"/>
</dbReference>
<dbReference type="Gene3D" id="3.40.50.360">
    <property type="match status" value="1"/>
</dbReference>
<dbReference type="GO" id="GO:0010181">
    <property type="term" value="F:FMN binding"/>
    <property type="evidence" value="ECO:0007669"/>
    <property type="project" value="TreeGrafter"/>
</dbReference>
<dbReference type="PANTHER" id="PTHR30543">
    <property type="entry name" value="CHROMATE REDUCTASE"/>
    <property type="match status" value="1"/>
</dbReference>
<dbReference type="InterPro" id="IPR005025">
    <property type="entry name" value="FMN_Rdtase-like_dom"/>
</dbReference>
<dbReference type="InterPro" id="IPR050712">
    <property type="entry name" value="NAD(P)H-dep_reductase"/>
</dbReference>
<dbReference type="AlphaFoldDB" id="A0A2A9DRS8"/>